<dbReference type="Pfam" id="PF21882">
    <property type="entry name" value="Gp53-like_C"/>
    <property type="match status" value="1"/>
</dbReference>
<feature type="non-terminal residue" evidence="2">
    <location>
        <position position="1"/>
    </location>
</feature>
<name>X1JN14_9ZZZZ</name>
<proteinExistence type="predicted"/>
<dbReference type="InterPro" id="IPR054075">
    <property type="entry name" value="Gp53-like_C"/>
</dbReference>
<accession>X1JN14</accession>
<dbReference type="Gene3D" id="2.60.40.3940">
    <property type="match status" value="1"/>
</dbReference>
<gene>
    <name evidence="2" type="ORF">S03H2_59515</name>
</gene>
<feature type="domain" description="Putative tail fiber protein gp53-like C-terminal" evidence="1">
    <location>
        <begin position="118"/>
        <end position="194"/>
    </location>
</feature>
<evidence type="ECO:0000259" key="1">
    <source>
        <dbReference type="Pfam" id="PF21882"/>
    </source>
</evidence>
<comment type="caution">
    <text evidence="2">The sequence shown here is derived from an EMBL/GenBank/DDBJ whole genome shotgun (WGS) entry which is preliminary data.</text>
</comment>
<evidence type="ECO:0000313" key="2">
    <source>
        <dbReference type="EMBL" id="GAH82850.1"/>
    </source>
</evidence>
<dbReference type="AlphaFoldDB" id="X1JN14"/>
<sequence>KVAMTIGTAGIADANVTTAKIVDSAVTTVKIADANVTTAKIADANVTAAKMATNSVLTASIADANVTVAKMLCKDEDNMASDSAAHVATQQSVKKYVDDQDAADHPAYSGGESHTDGSGLIIKMGRAQSTTDAEQTFTFATPFPAGCVSVVITAEYGDLGYLFSLSKQPTAASFKIDRHGEVDNCWFDWIAIGY</sequence>
<protein>
    <recommendedName>
        <fullName evidence="1">Putative tail fiber protein gp53-like C-terminal domain-containing protein</fullName>
    </recommendedName>
</protein>
<dbReference type="EMBL" id="BARU01038273">
    <property type="protein sequence ID" value="GAH82850.1"/>
    <property type="molecule type" value="Genomic_DNA"/>
</dbReference>
<reference evidence="2" key="1">
    <citation type="journal article" date="2014" name="Front. Microbiol.">
        <title>High frequency of phylogenetically diverse reductive dehalogenase-homologous genes in deep subseafloor sedimentary metagenomes.</title>
        <authorList>
            <person name="Kawai M."/>
            <person name="Futagami T."/>
            <person name="Toyoda A."/>
            <person name="Takaki Y."/>
            <person name="Nishi S."/>
            <person name="Hori S."/>
            <person name="Arai W."/>
            <person name="Tsubouchi T."/>
            <person name="Morono Y."/>
            <person name="Uchiyama I."/>
            <person name="Ito T."/>
            <person name="Fujiyama A."/>
            <person name="Inagaki F."/>
            <person name="Takami H."/>
        </authorList>
    </citation>
    <scope>NUCLEOTIDE SEQUENCE</scope>
    <source>
        <strain evidence="2">Expedition CK06-06</strain>
    </source>
</reference>
<organism evidence="2">
    <name type="scientific">marine sediment metagenome</name>
    <dbReference type="NCBI Taxonomy" id="412755"/>
    <lineage>
        <taxon>unclassified sequences</taxon>
        <taxon>metagenomes</taxon>
        <taxon>ecological metagenomes</taxon>
    </lineage>
</organism>